<feature type="binding site" evidence="5">
    <location>
        <position position="163"/>
    </location>
    <ligand>
        <name>phosphoenolpyruvate</name>
        <dbReference type="ChEBI" id="CHEBI:58702"/>
    </ligand>
</feature>
<comment type="pathway">
    <text evidence="5">Cofactor biosynthesis; coenzyme F420 biosynthesis.</text>
</comment>
<name>A0ABS7RL19_9ACTN</name>
<dbReference type="PANTHER" id="PTHR40392">
    <property type="entry name" value="2-PHOSPHO-L-LACTATE GUANYLYLTRANSFERASE"/>
    <property type="match status" value="1"/>
</dbReference>
<reference evidence="6 7" key="1">
    <citation type="submission" date="2021-08" db="EMBL/GenBank/DDBJ databases">
        <title>Nocardioides bacterium WL0053 sp. nov., isolated from the sediment.</title>
        <authorList>
            <person name="Wang L."/>
            <person name="Zhang D."/>
            <person name="Zhang A."/>
        </authorList>
    </citation>
    <scope>NUCLEOTIDE SEQUENCE [LARGE SCALE GENOMIC DNA]</scope>
    <source>
        <strain evidence="6 7">WL0053</strain>
    </source>
</reference>
<dbReference type="RefSeq" id="WP_221025448.1">
    <property type="nucleotide sequence ID" value="NZ_JAIEZQ010000002.1"/>
</dbReference>
<comment type="caution">
    <text evidence="6">The sequence shown here is derived from an EMBL/GenBank/DDBJ whole genome shotgun (WGS) entry which is preliminary data.</text>
</comment>
<evidence type="ECO:0000256" key="2">
    <source>
        <dbReference type="ARBA" id="ARBA00022695"/>
    </source>
</evidence>
<evidence type="ECO:0000256" key="1">
    <source>
        <dbReference type="ARBA" id="ARBA00022679"/>
    </source>
</evidence>
<evidence type="ECO:0000256" key="5">
    <source>
        <dbReference type="HAMAP-Rule" id="MF_02114"/>
    </source>
</evidence>
<comment type="function">
    <text evidence="5">Guanylyltransferase that catalyzes the activation of phosphoenolpyruvate (PEP) as enolpyruvoyl-2-diphospho-5'-guanosine, via the condensation of PEP with GTP. It is involved in the biosynthesis of coenzyme F420, a hydride carrier cofactor.</text>
</comment>
<dbReference type="Pfam" id="PF01983">
    <property type="entry name" value="CofC"/>
    <property type="match status" value="1"/>
</dbReference>
<dbReference type="Proteomes" id="UP000754710">
    <property type="component" value="Unassembled WGS sequence"/>
</dbReference>
<dbReference type="NCBIfam" id="TIGR03552">
    <property type="entry name" value="F420_cofC"/>
    <property type="match status" value="1"/>
</dbReference>
<dbReference type="GO" id="GO:0043814">
    <property type="term" value="F:phospholactate guanylyltransferase activity"/>
    <property type="evidence" value="ECO:0007669"/>
    <property type="project" value="UniProtKB-EC"/>
</dbReference>
<dbReference type="HAMAP" id="MF_02114">
    <property type="entry name" value="CofC"/>
    <property type="match status" value="1"/>
</dbReference>
<dbReference type="InterPro" id="IPR029044">
    <property type="entry name" value="Nucleotide-diphossugar_trans"/>
</dbReference>
<dbReference type="EC" id="2.7.7.105" evidence="5"/>
<proteinExistence type="inferred from homology"/>
<keyword evidence="7" id="KW-1185">Reference proteome</keyword>
<feature type="binding site" evidence="5">
    <location>
        <position position="160"/>
    </location>
    <ligand>
        <name>phosphoenolpyruvate</name>
        <dbReference type="ChEBI" id="CHEBI:58702"/>
    </ligand>
</feature>
<dbReference type="Gene3D" id="3.90.550.10">
    <property type="entry name" value="Spore Coat Polysaccharide Biosynthesis Protein SpsA, Chain A"/>
    <property type="match status" value="1"/>
</dbReference>
<comment type="similarity">
    <text evidence="5">Belongs to the CofC family.</text>
</comment>
<comment type="catalytic activity">
    <reaction evidence="5">
        <text>phosphoenolpyruvate + GTP + H(+) = enolpyruvoyl-2-diphospho-5'-guanosine + diphosphate</text>
        <dbReference type="Rhea" id="RHEA:30519"/>
        <dbReference type="ChEBI" id="CHEBI:15378"/>
        <dbReference type="ChEBI" id="CHEBI:33019"/>
        <dbReference type="ChEBI" id="CHEBI:37565"/>
        <dbReference type="ChEBI" id="CHEBI:58702"/>
        <dbReference type="ChEBI" id="CHEBI:143701"/>
        <dbReference type="EC" id="2.7.7.105"/>
    </reaction>
</comment>
<sequence>MSSTPPPRFGVIVPVKPPAVAKSRLAPLGDAVRRDLVVAFAVDTVTAVLEAPVVGEVLVVTDDHLLARGLADLGVRVLPDGATDDLNGSLVQAAAELHRRRPDLSPVALCADLPALRTEELTRALAEAGRHDVAFVADAQGVGTTLVTARHLDGFAPRFGAGSRAAHLDAGAHEVTAGDVPSLRRDVDTPADLDAAIALGVGSRTGILTTALRL</sequence>
<dbReference type="EMBL" id="JAIEZQ010000002">
    <property type="protein sequence ID" value="MBY9075736.1"/>
    <property type="molecule type" value="Genomic_DNA"/>
</dbReference>
<keyword evidence="4 5" id="KW-0342">GTP-binding</keyword>
<keyword evidence="1 5" id="KW-0808">Transferase</keyword>
<dbReference type="InterPro" id="IPR002835">
    <property type="entry name" value="CofC"/>
</dbReference>
<organism evidence="6 7">
    <name type="scientific">Nocardioides jiangsuensis</name>
    <dbReference type="NCBI Taxonomy" id="2866161"/>
    <lineage>
        <taxon>Bacteria</taxon>
        <taxon>Bacillati</taxon>
        <taxon>Actinomycetota</taxon>
        <taxon>Actinomycetes</taxon>
        <taxon>Propionibacteriales</taxon>
        <taxon>Nocardioidaceae</taxon>
        <taxon>Nocardioides</taxon>
    </lineage>
</organism>
<accession>A0ABS7RL19</accession>
<keyword evidence="3 5" id="KW-0547">Nucleotide-binding</keyword>
<dbReference type="PANTHER" id="PTHR40392:SF1">
    <property type="entry name" value="2-PHOSPHO-L-LACTATE GUANYLYLTRANSFERASE"/>
    <property type="match status" value="1"/>
</dbReference>
<feature type="binding site" evidence="5">
    <location>
        <position position="144"/>
    </location>
    <ligand>
        <name>phosphoenolpyruvate</name>
        <dbReference type="ChEBI" id="CHEBI:58702"/>
    </ligand>
</feature>
<evidence type="ECO:0000256" key="3">
    <source>
        <dbReference type="ARBA" id="ARBA00022741"/>
    </source>
</evidence>
<dbReference type="SUPFAM" id="SSF53448">
    <property type="entry name" value="Nucleotide-diphospho-sugar transferases"/>
    <property type="match status" value="1"/>
</dbReference>
<evidence type="ECO:0000313" key="6">
    <source>
        <dbReference type="EMBL" id="MBY9075736.1"/>
    </source>
</evidence>
<evidence type="ECO:0000313" key="7">
    <source>
        <dbReference type="Proteomes" id="UP000754710"/>
    </source>
</evidence>
<keyword evidence="2 5" id="KW-0548">Nucleotidyltransferase</keyword>
<evidence type="ECO:0000256" key="4">
    <source>
        <dbReference type="ARBA" id="ARBA00023134"/>
    </source>
</evidence>
<protein>
    <recommendedName>
        <fullName evidence="5">Phosphoenolpyruvate guanylyltransferase</fullName>
        <shortName evidence="5">PEP guanylyltransferase</shortName>
        <ecNumber evidence="5">2.7.7.105</ecNumber>
    </recommendedName>
</protein>
<gene>
    <name evidence="6" type="primary">cofC</name>
    <name evidence="5" type="synonym">fbiD</name>
    <name evidence="6" type="ORF">K1X13_12970</name>
</gene>